<comment type="caution">
    <text evidence="3">The sequence shown here is derived from an EMBL/GenBank/DDBJ whole genome shotgun (WGS) entry which is preliminary data.</text>
</comment>
<dbReference type="NCBIfam" id="TIGR01714">
    <property type="entry name" value="phage_rep_org_N"/>
    <property type="match status" value="1"/>
</dbReference>
<feature type="domain" description="Phage replisome organiser N-terminal" evidence="2">
    <location>
        <begin position="6"/>
        <end position="125"/>
    </location>
</feature>
<evidence type="ECO:0000259" key="2">
    <source>
        <dbReference type="Pfam" id="PF09681"/>
    </source>
</evidence>
<dbReference type="InterPro" id="IPR053162">
    <property type="entry name" value="DnaD"/>
</dbReference>
<dbReference type="EMBL" id="PSQG01000015">
    <property type="protein sequence ID" value="RCH43260.1"/>
    <property type="molecule type" value="Genomic_DNA"/>
</dbReference>
<dbReference type="PANTHER" id="PTHR37293">
    <property type="entry name" value="PHAGE REPLICATION PROTEIN-RELATED"/>
    <property type="match status" value="1"/>
</dbReference>
<sequence>MAEINWIKLRVDMFDDDKIKIIQSMPEGDAILVVWIRILALAGKCNAKGLVLIEDEFPYSDEMLATIFNKPLATVRLALTTFEKFHMIERTEKGIYITNFEANQNSEGMERIREQNRIRQQRQREKKRALLGMSQPEGKSEPQEEPAVLPKEETEIVTDGVTRHVTSRVTNREITEQNKNKNIDIYTISSNEDIVETSEKKSEVPDREPEKTKKTDRLSYDLIVEDFRNTCPALPGIRGLNDTRKAKIRSLVKELDKLKIFPGLEPEKKLHIIFQAAQNSDFLSGRNGKWNGCSFDWLINKTNALKTLEGTYQNKGGSANGRINPGDNEQNVSRPDGTTSAALERFRRNAGRSDTEI</sequence>
<name>A0A367FXS4_9FIRM</name>
<feature type="compositionally biased region" description="Polar residues" evidence="1">
    <location>
        <begin position="327"/>
        <end position="341"/>
    </location>
</feature>
<dbReference type="AlphaFoldDB" id="A0A367FXS4"/>
<dbReference type="Proteomes" id="UP000253208">
    <property type="component" value="Unassembled WGS sequence"/>
</dbReference>
<gene>
    <name evidence="3" type="ORF">C4886_11275</name>
</gene>
<dbReference type="Pfam" id="PF09681">
    <property type="entry name" value="Phage_rep_org_N"/>
    <property type="match status" value="1"/>
</dbReference>
<evidence type="ECO:0000313" key="3">
    <source>
        <dbReference type="EMBL" id="RCH43260.1"/>
    </source>
</evidence>
<organism evidence="3 4">
    <name type="scientific">Blautia obeum</name>
    <dbReference type="NCBI Taxonomy" id="40520"/>
    <lineage>
        <taxon>Bacteria</taxon>
        <taxon>Bacillati</taxon>
        <taxon>Bacillota</taxon>
        <taxon>Clostridia</taxon>
        <taxon>Lachnospirales</taxon>
        <taxon>Lachnospiraceae</taxon>
        <taxon>Blautia</taxon>
    </lineage>
</organism>
<feature type="region of interest" description="Disordered" evidence="1">
    <location>
        <begin position="117"/>
        <end position="150"/>
    </location>
</feature>
<feature type="compositionally biased region" description="Basic and acidic residues" evidence="1">
    <location>
        <begin position="344"/>
        <end position="357"/>
    </location>
</feature>
<dbReference type="InterPro" id="IPR010056">
    <property type="entry name" value="Phage_rep_org__N"/>
</dbReference>
<reference evidence="3 4" key="1">
    <citation type="submission" date="2018-02" db="EMBL/GenBank/DDBJ databases">
        <title>Complete genome sequencing of Faecalibacterium prausnitzii strains isolated from the human gut.</title>
        <authorList>
            <person name="Fitzgerald B.C."/>
            <person name="Shkoporov A.N."/>
            <person name="Ross P.R."/>
            <person name="Hill C."/>
        </authorList>
    </citation>
    <scope>NUCLEOTIDE SEQUENCE [LARGE SCALE GENOMIC DNA]</scope>
    <source>
        <strain evidence="3 4">APC942/31-1</strain>
    </source>
</reference>
<protein>
    <recommendedName>
        <fullName evidence="2">Phage replisome organiser N-terminal domain-containing protein</fullName>
    </recommendedName>
</protein>
<dbReference type="PANTHER" id="PTHR37293:SF7">
    <property type="entry name" value="HYPOTHETICAL PHAGE PROTEIN"/>
    <property type="match status" value="1"/>
</dbReference>
<feature type="compositionally biased region" description="Basic residues" evidence="1">
    <location>
        <begin position="119"/>
        <end position="129"/>
    </location>
</feature>
<evidence type="ECO:0000256" key="1">
    <source>
        <dbReference type="SAM" id="MobiDB-lite"/>
    </source>
</evidence>
<dbReference type="RefSeq" id="WP_114002381.1">
    <property type="nucleotide sequence ID" value="NZ_PSQG01000015.1"/>
</dbReference>
<accession>A0A367FXS4</accession>
<proteinExistence type="predicted"/>
<evidence type="ECO:0000313" key="4">
    <source>
        <dbReference type="Proteomes" id="UP000253208"/>
    </source>
</evidence>
<feature type="region of interest" description="Disordered" evidence="1">
    <location>
        <begin position="314"/>
        <end position="357"/>
    </location>
</feature>